<comment type="similarity">
    <text evidence="8 9">Belongs to the TonB-dependent receptor family.</text>
</comment>
<dbReference type="Gene3D" id="2.60.40.1120">
    <property type="entry name" value="Carboxypeptidase-like, regulatory domain"/>
    <property type="match status" value="1"/>
</dbReference>
<feature type="signal peptide" evidence="10">
    <location>
        <begin position="1"/>
        <end position="22"/>
    </location>
</feature>
<dbReference type="InterPro" id="IPR012910">
    <property type="entry name" value="Plug_dom"/>
</dbReference>
<keyword evidence="4 8" id="KW-0812">Transmembrane</keyword>
<keyword evidence="2 8" id="KW-0813">Transport</keyword>
<organism evidence="13 14">
    <name type="scientific">Polaribacter vadi</name>
    <dbReference type="NCBI Taxonomy" id="1774273"/>
    <lineage>
        <taxon>Bacteria</taxon>
        <taxon>Pseudomonadati</taxon>
        <taxon>Bacteroidota</taxon>
        <taxon>Flavobacteriia</taxon>
        <taxon>Flavobacteriales</taxon>
        <taxon>Flavobacteriaceae</taxon>
    </lineage>
</organism>
<dbReference type="GO" id="GO:0015344">
    <property type="term" value="F:siderophore uptake transmembrane transporter activity"/>
    <property type="evidence" value="ECO:0007669"/>
    <property type="project" value="TreeGrafter"/>
</dbReference>
<dbReference type="Pfam" id="PF07715">
    <property type="entry name" value="Plug"/>
    <property type="match status" value="1"/>
</dbReference>
<dbReference type="GO" id="GO:0044718">
    <property type="term" value="P:siderophore transmembrane transport"/>
    <property type="evidence" value="ECO:0007669"/>
    <property type="project" value="TreeGrafter"/>
</dbReference>
<dbReference type="Proteomes" id="UP000092584">
    <property type="component" value="Unassembled WGS sequence"/>
</dbReference>
<dbReference type="STRING" id="1774273.LPB03_00780"/>
<evidence type="ECO:0000256" key="8">
    <source>
        <dbReference type="PROSITE-ProRule" id="PRU01360"/>
    </source>
</evidence>
<feature type="domain" description="TonB-dependent receptor-like beta-barrel" evidence="11">
    <location>
        <begin position="304"/>
        <end position="770"/>
    </location>
</feature>
<keyword evidence="10" id="KW-0732">Signal</keyword>
<dbReference type="InterPro" id="IPR008969">
    <property type="entry name" value="CarboxyPept-like_regulatory"/>
</dbReference>
<dbReference type="Gene3D" id="2.40.170.20">
    <property type="entry name" value="TonB-dependent receptor, beta-barrel domain"/>
    <property type="match status" value="1"/>
</dbReference>
<dbReference type="InterPro" id="IPR039426">
    <property type="entry name" value="TonB-dep_rcpt-like"/>
</dbReference>
<feature type="domain" description="TonB-dependent receptor plug" evidence="12">
    <location>
        <begin position="118"/>
        <end position="220"/>
    </location>
</feature>
<keyword evidence="14" id="KW-1185">Reference proteome</keyword>
<evidence type="ECO:0000259" key="12">
    <source>
        <dbReference type="Pfam" id="PF07715"/>
    </source>
</evidence>
<dbReference type="InterPro" id="IPR000531">
    <property type="entry name" value="Beta-barrel_TonB"/>
</dbReference>
<reference evidence="14" key="1">
    <citation type="submission" date="2016-02" db="EMBL/GenBank/DDBJ databases">
        <authorList>
            <person name="Shin S.-K."/>
            <person name="Yi H."/>
            <person name="Kim E."/>
        </authorList>
    </citation>
    <scope>NUCLEOTIDE SEQUENCE [LARGE SCALE GENOMIC DNA]</scope>
    <source>
        <strain evidence="14">LPB0003</strain>
    </source>
</reference>
<evidence type="ECO:0000256" key="10">
    <source>
        <dbReference type="SAM" id="SignalP"/>
    </source>
</evidence>
<evidence type="ECO:0000313" key="14">
    <source>
        <dbReference type="Proteomes" id="UP000092584"/>
    </source>
</evidence>
<dbReference type="PANTHER" id="PTHR30069:SF49">
    <property type="entry name" value="OUTER MEMBRANE PROTEIN C"/>
    <property type="match status" value="1"/>
</dbReference>
<dbReference type="GO" id="GO:0009279">
    <property type="term" value="C:cell outer membrane"/>
    <property type="evidence" value="ECO:0007669"/>
    <property type="project" value="UniProtKB-SubCell"/>
</dbReference>
<evidence type="ECO:0000256" key="5">
    <source>
        <dbReference type="ARBA" id="ARBA00023077"/>
    </source>
</evidence>
<evidence type="ECO:0000256" key="2">
    <source>
        <dbReference type="ARBA" id="ARBA00022448"/>
    </source>
</evidence>
<comment type="caution">
    <text evidence="13">The sequence shown here is derived from an EMBL/GenBank/DDBJ whole genome shotgun (WGS) entry which is preliminary data.</text>
</comment>
<name>A0A1B8U146_9FLAO</name>
<sequence>MMKLFYYCVFVCCLYTTTSAQKCNLSFKGKVTDFHDSSIIIGASLQIENSNKYATTDFDGLFEFNNICAGKYTIIIKHVACDTKRISISITEDTFKDITLEHHLNELNEVIVKTNTKTKITSVEQSLKKAAIDNFTDKSLGDALSTLSGVSSLNTGNSIVKPMIHGLHSSRLLLINNNVRMFDQEWGDEHAPNIDINASEKITVVKGANTLKYGSDAIGGLILIELKKYAVKDSLFGSTISSFNSNGFGGNINSEIVKTYKSGLYAKLQANYKQFGDFKTPDYYLTNSGLKSINTSFRIGYNGYEKGFSAYYSFVDNEFAILQSSHIGNVNDLVNAINNKKPRVTEDFSYDINFPKQAITHHLAKIEAYKRIKGFGKLSVQYDLQINRRQEFDLRRGDLRNTPVIDLRLFTNSLQTDLEIDYSDELKLNTGILVRYQQNDAIAGTGTNPLIPDFDKYEAGAFATANYKLNFDTEFNAGFRYDFSRIDARKNYNLNDWQETYNYDELFPEFETGVINGTRIFTKPEFTFHNFSASLGFSKSFENDISLFINYGLASRMPNPSELFSDGLHHSAARIETGLLTINKEIANNFIVSLERNNDDFGFVISPYYKYIDGFIQLIPVGITTTIRGAFPVWEHNQIDARIFGIDIDVNKKISERFNYKGNISLLKGDNLSDDIALIHMPSTSFTNSISYTKKELNQLTVRLQNRTVLQQNQFPDYNFNTFNAIQQQDVFVDISSTPPAYSLFNIQTSAVFKAFKKGSLKLEFNVDNLFNVSYRENLNRLRYFADELGRNFNLKIKINY</sequence>
<evidence type="ECO:0000313" key="13">
    <source>
        <dbReference type="EMBL" id="OBY65593.1"/>
    </source>
</evidence>
<evidence type="ECO:0000256" key="4">
    <source>
        <dbReference type="ARBA" id="ARBA00022692"/>
    </source>
</evidence>
<keyword evidence="5 9" id="KW-0798">TonB box</keyword>
<keyword evidence="3 8" id="KW-1134">Transmembrane beta strand</keyword>
<protein>
    <submittedName>
        <fullName evidence="13">Oxidoreductase</fullName>
    </submittedName>
</protein>
<proteinExistence type="inferred from homology"/>
<evidence type="ECO:0000256" key="1">
    <source>
        <dbReference type="ARBA" id="ARBA00004571"/>
    </source>
</evidence>
<dbReference type="PROSITE" id="PS52016">
    <property type="entry name" value="TONB_DEPENDENT_REC_3"/>
    <property type="match status" value="1"/>
</dbReference>
<dbReference type="SUPFAM" id="SSF56935">
    <property type="entry name" value="Porins"/>
    <property type="match status" value="1"/>
</dbReference>
<keyword evidence="6 8" id="KW-0472">Membrane</keyword>
<dbReference type="Gene3D" id="2.170.130.10">
    <property type="entry name" value="TonB-dependent receptor, plug domain"/>
    <property type="match status" value="1"/>
</dbReference>
<dbReference type="EMBL" id="LSFM01000018">
    <property type="protein sequence ID" value="OBY65593.1"/>
    <property type="molecule type" value="Genomic_DNA"/>
</dbReference>
<dbReference type="AlphaFoldDB" id="A0A1B8U146"/>
<evidence type="ECO:0000256" key="7">
    <source>
        <dbReference type="ARBA" id="ARBA00023237"/>
    </source>
</evidence>
<evidence type="ECO:0000256" key="3">
    <source>
        <dbReference type="ARBA" id="ARBA00022452"/>
    </source>
</evidence>
<dbReference type="Pfam" id="PF00593">
    <property type="entry name" value="TonB_dep_Rec_b-barrel"/>
    <property type="match status" value="1"/>
</dbReference>
<gene>
    <name evidence="13" type="ORF">LPB3_04330</name>
</gene>
<evidence type="ECO:0000256" key="6">
    <source>
        <dbReference type="ARBA" id="ARBA00023136"/>
    </source>
</evidence>
<accession>A0A1B8U146</accession>
<dbReference type="InterPro" id="IPR037066">
    <property type="entry name" value="Plug_dom_sf"/>
</dbReference>
<evidence type="ECO:0000259" key="11">
    <source>
        <dbReference type="Pfam" id="PF00593"/>
    </source>
</evidence>
<dbReference type="SUPFAM" id="SSF49464">
    <property type="entry name" value="Carboxypeptidase regulatory domain-like"/>
    <property type="match status" value="1"/>
</dbReference>
<feature type="chain" id="PRO_5008615922" evidence="10">
    <location>
        <begin position="23"/>
        <end position="801"/>
    </location>
</feature>
<dbReference type="PANTHER" id="PTHR30069">
    <property type="entry name" value="TONB-DEPENDENT OUTER MEMBRANE RECEPTOR"/>
    <property type="match status" value="1"/>
</dbReference>
<evidence type="ECO:0000256" key="9">
    <source>
        <dbReference type="RuleBase" id="RU003357"/>
    </source>
</evidence>
<comment type="subcellular location">
    <subcellularLocation>
        <location evidence="1 8">Cell outer membrane</location>
        <topology evidence="1 8">Multi-pass membrane protein</topology>
    </subcellularLocation>
</comment>
<dbReference type="Pfam" id="PF13715">
    <property type="entry name" value="CarbopepD_reg_2"/>
    <property type="match status" value="1"/>
</dbReference>
<keyword evidence="7 8" id="KW-0998">Cell outer membrane</keyword>
<dbReference type="InterPro" id="IPR036942">
    <property type="entry name" value="Beta-barrel_TonB_sf"/>
</dbReference>